<keyword evidence="5" id="KW-1185">Reference proteome</keyword>
<evidence type="ECO:0000313" key="4">
    <source>
        <dbReference type="EMBL" id="QGQ98117.1"/>
    </source>
</evidence>
<evidence type="ECO:0000259" key="3">
    <source>
        <dbReference type="PROSITE" id="PS51272"/>
    </source>
</evidence>
<evidence type="ECO:0000313" key="5">
    <source>
        <dbReference type="Proteomes" id="UP000426246"/>
    </source>
</evidence>
<sequence>MKNKFIKLIVSKLLIACLVFSSVGMAFAATAATTTDIKGHWAEPQITSWIEKGFIKGYEDNSFKPNNSITRAEFVALVNRSFAFTEQATISFKDVKASNWAYIEIAKGVKAGYIKGYADGTIGASKTISRQEVAVIVDRLLDLSAAASPSAFKDGSKIGTWAIDAVDSAVAAGILKGYAEDNTFKPANPITRAEAVVTLDRAIAPSNVVYNTAGTYGPATGNEVVNKDVVINTTGVILQNMTLNGKLTFASGIAQGDATLKNVTVKGDTTVQGGGVNSIHLADSVLATIIVDKDPSQGAVRIVAEGTTTVGQVNVNSPVTLQETNLTGTGFGNVTLTDKLPAGSEVILKGSFDSVVVLADGIKLSLAEGSIKSLTVSATATGTTLDVAAGTTITALNLDAVTTVTGKGTITMATLSAAVNATGLQKFETAPGTIVVGTATPVPTATPTPGNGGGDPGNGGGGCTSNCGTTPQNGTVTGFVYDSNDTAQSGAVVSATITGATYYSATTGNDGSFLISGIPVGSISSLTVTQNAYQSVTYNTYSVAAGTNTPIGIVRLIPNMTLAAASVTSNTYLDITVNQGVYGTSAHNSPVTVNSFKLTLSDGTASIPIIQSVTKVDGTPLAVTGGDTTIRVYFTVTGTPGNAQKLTVTPSSSTSIYNSSGSPTSVKETLITNIVPSN</sequence>
<dbReference type="InterPro" id="IPR051465">
    <property type="entry name" value="Cell_Envelope_Struct_Comp"/>
</dbReference>
<feature type="domain" description="SLH" evidence="3">
    <location>
        <begin position="93"/>
        <end position="148"/>
    </location>
</feature>
<reference evidence="5" key="1">
    <citation type="submission" date="2018-11" db="EMBL/GenBank/DDBJ databases">
        <title>Complete genome sequence of Paenibacillus sp. ML311-T8.</title>
        <authorList>
            <person name="Nam Y.-D."/>
            <person name="Kang J."/>
            <person name="Chung W.-H."/>
            <person name="Park Y.S."/>
        </authorList>
    </citation>
    <scope>NUCLEOTIDE SEQUENCE [LARGE SCALE GENOMIC DNA]</scope>
    <source>
        <strain evidence="5">ML311-T8</strain>
    </source>
</reference>
<dbReference type="InterPro" id="IPR001119">
    <property type="entry name" value="SLH_dom"/>
</dbReference>
<dbReference type="RefSeq" id="WP_155703216.1">
    <property type="nucleotide sequence ID" value="NZ_CP034235.1"/>
</dbReference>
<organism evidence="4 5">
    <name type="scientific">Paenibacillus psychroresistens</name>
    <dbReference type="NCBI Taxonomy" id="1778678"/>
    <lineage>
        <taxon>Bacteria</taxon>
        <taxon>Bacillati</taxon>
        <taxon>Bacillota</taxon>
        <taxon>Bacilli</taxon>
        <taxon>Bacillales</taxon>
        <taxon>Paenibacillaceae</taxon>
        <taxon>Paenibacillus</taxon>
    </lineage>
</organism>
<feature type="region of interest" description="Disordered" evidence="1">
    <location>
        <begin position="645"/>
        <end position="664"/>
    </location>
</feature>
<dbReference type="Proteomes" id="UP000426246">
    <property type="component" value="Chromosome"/>
</dbReference>
<feature type="domain" description="SLH" evidence="3">
    <location>
        <begin position="29"/>
        <end position="92"/>
    </location>
</feature>
<name>A0A6B8RQJ5_9BACL</name>
<protein>
    <recommendedName>
        <fullName evidence="3">SLH domain-containing protein</fullName>
    </recommendedName>
</protein>
<gene>
    <name evidence="4" type="ORF">EHS13_26140</name>
</gene>
<dbReference type="PANTHER" id="PTHR43308:SF5">
    <property type="entry name" value="S-LAYER PROTEIN _ PEPTIDOGLYCAN ENDO-BETA-N-ACETYLGLUCOSAMINIDASE"/>
    <property type="match status" value="1"/>
</dbReference>
<evidence type="ECO:0000256" key="1">
    <source>
        <dbReference type="SAM" id="MobiDB-lite"/>
    </source>
</evidence>
<dbReference type="EMBL" id="CP034235">
    <property type="protein sequence ID" value="QGQ98117.1"/>
    <property type="molecule type" value="Genomic_DNA"/>
</dbReference>
<dbReference type="PROSITE" id="PS51272">
    <property type="entry name" value="SLH"/>
    <property type="match status" value="3"/>
</dbReference>
<dbReference type="AlphaFoldDB" id="A0A6B8RQJ5"/>
<feature type="chain" id="PRO_5025554784" description="SLH domain-containing protein" evidence="2">
    <location>
        <begin position="29"/>
        <end position="678"/>
    </location>
</feature>
<dbReference type="InterPro" id="IPR013784">
    <property type="entry name" value="Carb-bd-like_fold"/>
</dbReference>
<dbReference type="SUPFAM" id="SSF49452">
    <property type="entry name" value="Starch-binding domain-like"/>
    <property type="match status" value="1"/>
</dbReference>
<dbReference type="GO" id="GO:0030246">
    <property type="term" value="F:carbohydrate binding"/>
    <property type="evidence" value="ECO:0007669"/>
    <property type="project" value="InterPro"/>
</dbReference>
<accession>A0A6B8RQJ5</accession>
<feature type="compositionally biased region" description="Low complexity" evidence="1">
    <location>
        <begin position="649"/>
        <end position="664"/>
    </location>
</feature>
<dbReference type="KEGG" id="ppsc:EHS13_26140"/>
<evidence type="ECO:0000256" key="2">
    <source>
        <dbReference type="SAM" id="SignalP"/>
    </source>
</evidence>
<dbReference type="OrthoDB" id="185675at2"/>
<feature type="domain" description="SLH" evidence="3">
    <location>
        <begin position="149"/>
        <end position="213"/>
    </location>
</feature>
<dbReference type="Pfam" id="PF00395">
    <property type="entry name" value="SLH"/>
    <property type="match status" value="3"/>
</dbReference>
<dbReference type="PANTHER" id="PTHR43308">
    <property type="entry name" value="OUTER MEMBRANE PROTEIN ALPHA-RELATED"/>
    <property type="match status" value="1"/>
</dbReference>
<keyword evidence="2" id="KW-0732">Signal</keyword>
<proteinExistence type="predicted"/>
<feature type="signal peptide" evidence="2">
    <location>
        <begin position="1"/>
        <end position="28"/>
    </location>
</feature>